<dbReference type="EMBL" id="JAVRHQ010000010">
    <property type="protein sequence ID" value="MDT0643174.1"/>
    <property type="molecule type" value="Genomic_DNA"/>
</dbReference>
<sequence length="58" mass="6446">MNASVEHENYRLSATKFKKKAISAVSLFYVYFRNFSISEANGFSGSGNMIFGIMGAKQ</sequence>
<evidence type="ECO:0000313" key="1">
    <source>
        <dbReference type="EMBL" id="MDT0643174.1"/>
    </source>
</evidence>
<organism evidence="1 2">
    <name type="scientific">Autumnicola tepida</name>
    <dbReference type="NCBI Taxonomy" id="3075595"/>
    <lineage>
        <taxon>Bacteria</taxon>
        <taxon>Pseudomonadati</taxon>
        <taxon>Bacteroidota</taxon>
        <taxon>Flavobacteriia</taxon>
        <taxon>Flavobacteriales</taxon>
        <taxon>Flavobacteriaceae</taxon>
        <taxon>Autumnicola</taxon>
    </lineage>
</organism>
<dbReference type="RefSeq" id="WP_311534792.1">
    <property type="nucleotide sequence ID" value="NZ_JAVRHQ010000010.1"/>
</dbReference>
<name>A0ABU3CA16_9FLAO</name>
<reference evidence="1 2" key="1">
    <citation type="submission" date="2023-09" db="EMBL/GenBank/DDBJ databases">
        <authorList>
            <person name="Rey-Velasco X."/>
        </authorList>
    </citation>
    <scope>NUCLEOTIDE SEQUENCE [LARGE SCALE GENOMIC DNA]</scope>
    <source>
        <strain evidence="1 2">F363</strain>
    </source>
</reference>
<comment type="caution">
    <text evidence="1">The sequence shown here is derived from an EMBL/GenBank/DDBJ whole genome shotgun (WGS) entry which is preliminary data.</text>
</comment>
<proteinExistence type="predicted"/>
<accession>A0ABU3CA16</accession>
<evidence type="ECO:0000313" key="2">
    <source>
        <dbReference type="Proteomes" id="UP001262889"/>
    </source>
</evidence>
<keyword evidence="2" id="KW-1185">Reference proteome</keyword>
<gene>
    <name evidence="1" type="ORF">RM553_10070</name>
</gene>
<protein>
    <submittedName>
        <fullName evidence="1">Uncharacterized protein</fullName>
    </submittedName>
</protein>
<dbReference type="Proteomes" id="UP001262889">
    <property type="component" value="Unassembled WGS sequence"/>
</dbReference>